<proteinExistence type="predicted"/>
<protein>
    <submittedName>
        <fullName evidence="1">Uncharacterized protein</fullName>
    </submittedName>
</protein>
<gene>
    <name evidence="1" type="ORF">POPTR_018G095400</name>
</gene>
<organism evidence="1 2">
    <name type="scientific">Populus trichocarpa</name>
    <name type="common">Western balsam poplar</name>
    <name type="synonym">Populus balsamifera subsp. trichocarpa</name>
    <dbReference type="NCBI Taxonomy" id="3694"/>
    <lineage>
        <taxon>Eukaryota</taxon>
        <taxon>Viridiplantae</taxon>
        <taxon>Streptophyta</taxon>
        <taxon>Embryophyta</taxon>
        <taxon>Tracheophyta</taxon>
        <taxon>Spermatophyta</taxon>
        <taxon>Magnoliopsida</taxon>
        <taxon>eudicotyledons</taxon>
        <taxon>Gunneridae</taxon>
        <taxon>Pentapetalae</taxon>
        <taxon>rosids</taxon>
        <taxon>fabids</taxon>
        <taxon>Malpighiales</taxon>
        <taxon>Salicaceae</taxon>
        <taxon>Saliceae</taxon>
        <taxon>Populus</taxon>
    </lineage>
</organism>
<name>A0A2K1WYI9_POPTR</name>
<evidence type="ECO:0000313" key="1">
    <source>
        <dbReference type="EMBL" id="PNS93580.1"/>
    </source>
</evidence>
<dbReference type="AlphaFoldDB" id="A0A2K1WYI9"/>
<dbReference type="Proteomes" id="UP000006729">
    <property type="component" value="Chromosome 18"/>
</dbReference>
<accession>A0A2K1WYI9</accession>
<reference evidence="1 2" key="1">
    <citation type="journal article" date="2006" name="Science">
        <title>The genome of black cottonwood, Populus trichocarpa (Torr. &amp; Gray).</title>
        <authorList>
            <person name="Tuskan G.A."/>
            <person name="Difazio S."/>
            <person name="Jansson S."/>
            <person name="Bohlmann J."/>
            <person name="Grigoriev I."/>
            <person name="Hellsten U."/>
            <person name="Putnam N."/>
            <person name="Ralph S."/>
            <person name="Rombauts S."/>
            <person name="Salamov A."/>
            <person name="Schein J."/>
            <person name="Sterck L."/>
            <person name="Aerts A."/>
            <person name="Bhalerao R.R."/>
            <person name="Bhalerao R.P."/>
            <person name="Blaudez D."/>
            <person name="Boerjan W."/>
            <person name="Brun A."/>
            <person name="Brunner A."/>
            <person name="Busov V."/>
            <person name="Campbell M."/>
            <person name="Carlson J."/>
            <person name="Chalot M."/>
            <person name="Chapman J."/>
            <person name="Chen G.L."/>
            <person name="Cooper D."/>
            <person name="Coutinho P.M."/>
            <person name="Couturier J."/>
            <person name="Covert S."/>
            <person name="Cronk Q."/>
            <person name="Cunningham R."/>
            <person name="Davis J."/>
            <person name="Degroeve S."/>
            <person name="Dejardin A."/>
            <person name="Depamphilis C."/>
            <person name="Detter J."/>
            <person name="Dirks B."/>
            <person name="Dubchak I."/>
            <person name="Duplessis S."/>
            <person name="Ehlting J."/>
            <person name="Ellis B."/>
            <person name="Gendler K."/>
            <person name="Goodstein D."/>
            <person name="Gribskov M."/>
            <person name="Grimwood J."/>
            <person name="Groover A."/>
            <person name="Gunter L."/>
            <person name="Hamberger B."/>
            <person name="Heinze B."/>
            <person name="Helariutta Y."/>
            <person name="Henrissat B."/>
            <person name="Holligan D."/>
            <person name="Holt R."/>
            <person name="Huang W."/>
            <person name="Islam-Faridi N."/>
            <person name="Jones S."/>
            <person name="Jones-Rhoades M."/>
            <person name="Jorgensen R."/>
            <person name="Joshi C."/>
            <person name="Kangasjarvi J."/>
            <person name="Karlsson J."/>
            <person name="Kelleher C."/>
            <person name="Kirkpatrick R."/>
            <person name="Kirst M."/>
            <person name="Kohler A."/>
            <person name="Kalluri U."/>
            <person name="Larimer F."/>
            <person name="Leebens-Mack J."/>
            <person name="Leple J.C."/>
            <person name="Locascio P."/>
            <person name="Lou Y."/>
            <person name="Lucas S."/>
            <person name="Martin F."/>
            <person name="Montanini B."/>
            <person name="Napoli C."/>
            <person name="Nelson D.R."/>
            <person name="Nelson C."/>
            <person name="Nieminen K."/>
            <person name="Nilsson O."/>
            <person name="Pereda V."/>
            <person name="Peter G."/>
            <person name="Philippe R."/>
            <person name="Pilate G."/>
            <person name="Poliakov A."/>
            <person name="Razumovskaya J."/>
            <person name="Richardson P."/>
            <person name="Rinaldi C."/>
            <person name="Ritland K."/>
            <person name="Rouze P."/>
            <person name="Ryaboy D."/>
            <person name="Schmutz J."/>
            <person name="Schrader J."/>
            <person name="Segerman B."/>
            <person name="Shin H."/>
            <person name="Siddiqui A."/>
            <person name="Sterky F."/>
            <person name="Terry A."/>
            <person name="Tsai C.J."/>
            <person name="Uberbacher E."/>
            <person name="Unneberg P."/>
            <person name="Vahala J."/>
            <person name="Wall K."/>
            <person name="Wessler S."/>
            <person name="Yang G."/>
            <person name="Yin T."/>
            <person name="Douglas C."/>
            <person name="Marra M."/>
            <person name="Sandberg G."/>
            <person name="Van de Peer Y."/>
            <person name="Rokhsar D."/>
        </authorList>
    </citation>
    <scope>NUCLEOTIDE SEQUENCE [LARGE SCALE GENOMIC DNA]</scope>
    <source>
        <strain evidence="2">cv. Nisqually</strain>
    </source>
</reference>
<sequence>MILEMYVTHKNRIMSYQGNTTSGGTKKIRQGISKLLSGTRKKNMIMREEVWGHLIYENNFIILPFTVIPTCFWKRLSCINPKNVQDARNRLTGSGFSRIHKQSHKAHI</sequence>
<evidence type="ECO:0000313" key="2">
    <source>
        <dbReference type="Proteomes" id="UP000006729"/>
    </source>
</evidence>
<keyword evidence="2" id="KW-1185">Reference proteome</keyword>
<dbReference type="EMBL" id="CM009307">
    <property type="protein sequence ID" value="PNS93580.1"/>
    <property type="molecule type" value="Genomic_DNA"/>
</dbReference>
<dbReference type="InParanoid" id="A0A2K1WYI9"/>